<proteinExistence type="predicted"/>
<protein>
    <submittedName>
        <fullName evidence="2">Uncharacterized protein</fullName>
    </submittedName>
</protein>
<feature type="transmembrane region" description="Helical" evidence="1">
    <location>
        <begin position="44"/>
        <end position="62"/>
    </location>
</feature>
<evidence type="ECO:0000256" key="1">
    <source>
        <dbReference type="SAM" id="Phobius"/>
    </source>
</evidence>
<keyword evidence="3" id="KW-1185">Reference proteome</keyword>
<keyword evidence="1" id="KW-0472">Membrane</keyword>
<dbReference type="EMBL" id="AP024169">
    <property type="protein sequence ID" value="BCN30108.1"/>
    <property type="molecule type" value="Genomic_DNA"/>
</dbReference>
<dbReference type="Proteomes" id="UP000595897">
    <property type="component" value="Chromosome"/>
</dbReference>
<evidence type="ECO:0000313" key="2">
    <source>
        <dbReference type="EMBL" id="BCN30108.1"/>
    </source>
</evidence>
<dbReference type="RefSeq" id="WP_271715355.1">
    <property type="nucleotide sequence ID" value="NZ_AP024169.1"/>
</dbReference>
<dbReference type="KEGG" id="ahb:bsdtb5_14030"/>
<name>A0A7R7IBX6_9FIRM</name>
<gene>
    <name evidence="2" type="ORF">bsdtb5_14030</name>
</gene>
<sequence length="75" mass="8770">MKKKFDEMTKKDINVSIIISWYITIASLIVYVVLGIAFDYNYRWATILLIISALSYSIVSNIRHWSRGIVIKDEE</sequence>
<keyword evidence="1" id="KW-0812">Transmembrane</keyword>
<dbReference type="AlphaFoldDB" id="A0A7R7IBX6"/>
<reference evidence="2 3" key="1">
    <citation type="submission" date="2020-11" db="EMBL/GenBank/DDBJ databases">
        <title>Draft genome sequencing of a Lachnospiraceae strain isolated from anoxic soil subjected to BSD treatment.</title>
        <authorList>
            <person name="Uek A."/>
            <person name="Tonouchi A."/>
        </authorList>
    </citation>
    <scope>NUCLEOTIDE SEQUENCE [LARGE SCALE GENOMIC DNA]</scope>
    <source>
        <strain evidence="2 3">TB5</strain>
    </source>
</reference>
<organism evidence="2 3">
    <name type="scientific">Anaeromicropila herbilytica</name>
    <dbReference type="NCBI Taxonomy" id="2785025"/>
    <lineage>
        <taxon>Bacteria</taxon>
        <taxon>Bacillati</taxon>
        <taxon>Bacillota</taxon>
        <taxon>Clostridia</taxon>
        <taxon>Lachnospirales</taxon>
        <taxon>Lachnospiraceae</taxon>
        <taxon>Anaeromicropila</taxon>
    </lineage>
</organism>
<feature type="transmembrane region" description="Helical" evidence="1">
    <location>
        <begin position="12"/>
        <end position="38"/>
    </location>
</feature>
<evidence type="ECO:0000313" key="3">
    <source>
        <dbReference type="Proteomes" id="UP000595897"/>
    </source>
</evidence>
<keyword evidence="1" id="KW-1133">Transmembrane helix</keyword>
<accession>A0A7R7IBX6</accession>